<sequence length="416" mass="47008">MTTKPIFALVLAAIVWGYVVALQRPPPRYSQQYMPQTSFTCRNKIVGSYYADPETDCQLFHVCVSVAGSIQDYRFLCPNDTAFDQESQTCADWYDVDCEAATLYYASDNFDLYRIGSGLESLHYDSIRSDLEPQDHLQRSESNDPIRSPLNSLGSYSKPNARTQFAKQYTSTTEANPPPEPEKPKPALRNKQQSRKPSGFSAPLNFDSQSTKKAIDYKVNTYAANTYAPTTYSPVTKKFNNNRVYYDKSTTLAAKSVQYAETDSTKSAKKATYFKSFQNGNFESSTKSYEFEKSSVAGLGFSPSSVNHLAENVRSTTPTPRRSAVAVTTYNPNNFNVNSHLSQNKAIQQKTTSYQNPSTKQYQTTYSTTAKFFEETTTRPKITKKNDYDYAYYDNVEYDNLELEHVTSNKESVKIA</sequence>
<reference evidence="1" key="1">
    <citation type="submission" date="2023-04" db="EMBL/GenBank/DDBJ databases">
        <title>A chromosome-level genome assembly of the parasitoid wasp Eretmocerus hayati.</title>
        <authorList>
            <person name="Zhong Y."/>
            <person name="Liu S."/>
            <person name="Liu Y."/>
        </authorList>
    </citation>
    <scope>NUCLEOTIDE SEQUENCE</scope>
    <source>
        <strain evidence="1">ZJU_SS_LIU_2023</strain>
    </source>
</reference>
<dbReference type="Proteomes" id="UP001239111">
    <property type="component" value="Chromosome 4"/>
</dbReference>
<name>A0ACC2N8Y8_9HYME</name>
<dbReference type="EMBL" id="CM056744">
    <property type="protein sequence ID" value="KAJ8666822.1"/>
    <property type="molecule type" value="Genomic_DNA"/>
</dbReference>
<organism evidence="1 2">
    <name type="scientific">Eretmocerus hayati</name>
    <dbReference type="NCBI Taxonomy" id="131215"/>
    <lineage>
        <taxon>Eukaryota</taxon>
        <taxon>Metazoa</taxon>
        <taxon>Ecdysozoa</taxon>
        <taxon>Arthropoda</taxon>
        <taxon>Hexapoda</taxon>
        <taxon>Insecta</taxon>
        <taxon>Pterygota</taxon>
        <taxon>Neoptera</taxon>
        <taxon>Endopterygota</taxon>
        <taxon>Hymenoptera</taxon>
        <taxon>Apocrita</taxon>
        <taxon>Proctotrupomorpha</taxon>
        <taxon>Chalcidoidea</taxon>
        <taxon>Aphelinidae</taxon>
        <taxon>Aphelininae</taxon>
        <taxon>Eretmocerus</taxon>
    </lineage>
</organism>
<protein>
    <submittedName>
        <fullName evidence="1">Uncharacterized protein</fullName>
    </submittedName>
</protein>
<proteinExistence type="predicted"/>
<evidence type="ECO:0000313" key="1">
    <source>
        <dbReference type="EMBL" id="KAJ8666822.1"/>
    </source>
</evidence>
<gene>
    <name evidence="1" type="ORF">QAD02_008484</name>
</gene>
<keyword evidence="2" id="KW-1185">Reference proteome</keyword>
<accession>A0ACC2N8Y8</accession>
<comment type="caution">
    <text evidence="1">The sequence shown here is derived from an EMBL/GenBank/DDBJ whole genome shotgun (WGS) entry which is preliminary data.</text>
</comment>
<evidence type="ECO:0000313" key="2">
    <source>
        <dbReference type="Proteomes" id="UP001239111"/>
    </source>
</evidence>